<evidence type="ECO:0000256" key="1">
    <source>
        <dbReference type="ARBA" id="ARBA00005854"/>
    </source>
</evidence>
<proteinExistence type="inferred from homology"/>
<dbReference type="Gene3D" id="3.40.50.720">
    <property type="entry name" value="NAD(P)-binding Rossmann-like Domain"/>
    <property type="match status" value="2"/>
</dbReference>
<dbReference type="Pfam" id="PF00389">
    <property type="entry name" value="2-Hacid_dh"/>
    <property type="match status" value="1"/>
</dbReference>
<organism evidence="7 8">
    <name type="scientific">Legionella jordanis</name>
    <dbReference type="NCBI Taxonomy" id="456"/>
    <lineage>
        <taxon>Bacteria</taxon>
        <taxon>Pseudomonadati</taxon>
        <taxon>Pseudomonadota</taxon>
        <taxon>Gammaproteobacteria</taxon>
        <taxon>Legionellales</taxon>
        <taxon>Legionellaceae</taxon>
        <taxon>Legionella</taxon>
    </lineage>
</organism>
<keyword evidence="2 4" id="KW-0560">Oxidoreductase</keyword>
<dbReference type="InterPro" id="IPR029753">
    <property type="entry name" value="D-isomer_DH_CS"/>
</dbReference>
<dbReference type="EC" id="1.-.-.-" evidence="7"/>
<reference evidence="7 8" key="1">
    <citation type="submission" date="2015-11" db="EMBL/GenBank/DDBJ databases">
        <title>Genomic analysis of 38 Legionella species identifies large and diverse effector repertoires.</title>
        <authorList>
            <person name="Burstein D."/>
            <person name="Amaro F."/>
            <person name="Zusman T."/>
            <person name="Lifshitz Z."/>
            <person name="Cohen O."/>
            <person name="Gilbert J.A."/>
            <person name="Pupko T."/>
            <person name="Shuman H.A."/>
            <person name="Segal G."/>
        </authorList>
    </citation>
    <scope>NUCLEOTIDE SEQUENCE [LARGE SCALE GENOMIC DNA]</scope>
    <source>
        <strain evidence="7 8">BL-540</strain>
    </source>
</reference>
<evidence type="ECO:0000313" key="8">
    <source>
        <dbReference type="Proteomes" id="UP000055035"/>
    </source>
</evidence>
<dbReference type="GO" id="GO:0016616">
    <property type="term" value="F:oxidoreductase activity, acting on the CH-OH group of donors, NAD or NADP as acceptor"/>
    <property type="evidence" value="ECO:0007669"/>
    <property type="project" value="InterPro"/>
</dbReference>
<gene>
    <name evidence="7" type="ORF">Ljor_1089</name>
</gene>
<comment type="similarity">
    <text evidence="1 4">Belongs to the D-isomer specific 2-hydroxyacid dehydrogenase family.</text>
</comment>
<evidence type="ECO:0000256" key="2">
    <source>
        <dbReference type="ARBA" id="ARBA00023002"/>
    </source>
</evidence>
<evidence type="ECO:0000259" key="6">
    <source>
        <dbReference type="Pfam" id="PF02826"/>
    </source>
</evidence>
<dbReference type="AlphaFoldDB" id="A0A0W0V9M2"/>
<keyword evidence="8" id="KW-1185">Reference proteome</keyword>
<dbReference type="InterPro" id="IPR050418">
    <property type="entry name" value="D-iso_2-hydroxyacid_DH_PdxB"/>
</dbReference>
<dbReference type="SUPFAM" id="SSF52283">
    <property type="entry name" value="Formate/glycerate dehydrogenase catalytic domain-like"/>
    <property type="match status" value="1"/>
</dbReference>
<evidence type="ECO:0000259" key="5">
    <source>
        <dbReference type="Pfam" id="PF00389"/>
    </source>
</evidence>
<dbReference type="PANTHER" id="PTHR43761">
    <property type="entry name" value="D-ISOMER SPECIFIC 2-HYDROXYACID DEHYDROGENASE FAMILY PROTEIN (AFU_ORTHOLOGUE AFUA_1G13630)"/>
    <property type="match status" value="1"/>
</dbReference>
<evidence type="ECO:0000256" key="4">
    <source>
        <dbReference type="RuleBase" id="RU003719"/>
    </source>
</evidence>
<sequence>MNNPNIVVLDAIPLINDGLCLDRLYELGEVRLYDKTSDEQIIERALNADMILINKVKLGERHFSQLPKLRYIGETATGVDNIDLVAAAKYNISVTNVPSYSAESVAQHVLALLLSHSNQVSSLNASVQRGAWQKQDYFSYWDKPITELTDLTLGLLGFGKIAQKVAHIAQAFGMRIIFHKPNFYESSLASWVSLSELLEQSDVLSLHCPLNDNTRNIINAISLKKMKKPSVLINTSRGGLIDEQALAQALKHGEIQAAYLDVLSQEPPPDNHPLIGLDNCVITPHVAWASVAARKRLLNEVCQNIIHFLNNKPINLVRV</sequence>
<dbReference type="FunFam" id="3.40.50.720:FF:000203">
    <property type="entry name" value="D-3-phosphoglycerate dehydrogenase (SerA)"/>
    <property type="match status" value="1"/>
</dbReference>
<dbReference type="Proteomes" id="UP000055035">
    <property type="component" value="Unassembled WGS sequence"/>
</dbReference>
<dbReference type="Pfam" id="PF02826">
    <property type="entry name" value="2-Hacid_dh_C"/>
    <property type="match status" value="1"/>
</dbReference>
<dbReference type="RefSeq" id="WP_058470615.1">
    <property type="nucleotide sequence ID" value="NZ_CAAAIC010000002.1"/>
</dbReference>
<comment type="caution">
    <text evidence="7">The sequence shown here is derived from an EMBL/GenBank/DDBJ whole genome shotgun (WGS) entry which is preliminary data.</text>
</comment>
<dbReference type="InterPro" id="IPR036291">
    <property type="entry name" value="NAD(P)-bd_dom_sf"/>
</dbReference>
<name>A0A0W0V9M2_9GAMM</name>
<dbReference type="InterPro" id="IPR006140">
    <property type="entry name" value="D-isomer_DH_NAD-bd"/>
</dbReference>
<keyword evidence="3" id="KW-0520">NAD</keyword>
<dbReference type="PATRIC" id="fig|456.5.peg.1159"/>
<dbReference type="PANTHER" id="PTHR43761:SF1">
    <property type="entry name" value="D-ISOMER SPECIFIC 2-HYDROXYACID DEHYDROGENASE CATALYTIC DOMAIN-CONTAINING PROTEIN-RELATED"/>
    <property type="match status" value="1"/>
</dbReference>
<dbReference type="STRING" id="456.Ljor_1089"/>
<dbReference type="EMBL" id="LNYJ01000011">
    <property type="protein sequence ID" value="KTD16783.1"/>
    <property type="molecule type" value="Genomic_DNA"/>
</dbReference>
<feature type="domain" description="D-isomer specific 2-hydroxyacid dehydrogenase NAD-binding" evidence="6">
    <location>
        <begin position="110"/>
        <end position="287"/>
    </location>
</feature>
<dbReference type="InterPro" id="IPR006139">
    <property type="entry name" value="D-isomer_2_OHA_DH_cat_dom"/>
</dbReference>
<dbReference type="GO" id="GO:0051287">
    <property type="term" value="F:NAD binding"/>
    <property type="evidence" value="ECO:0007669"/>
    <property type="project" value="InterPro"/>
</dbReference>
<dbReference type="SUPFAM" id="SSF51735">
    <property type="entry name" value="NAD(P)-binding Rossmann-fold domains"/>
    <property type="match status" value="1"/>
</dbReference>
<dbReference type="CDD" id="cd12162">
    <property type="entry name" value="2-Hacid_dh_4"/>
    <property type="match status" value="1"/>
</dbReference>
<accession>A0A0W0V9M2</accession>
<dbReference type="OrthoDB" id="9805416at2"/>
<evidence type="ECO:0000313" key="7">
    <source>
        <dbReference type="EMBL" id="KTD16783.1"/>
    </source>
</evidence>
<evidence type="ECO:0000256" key="3">
    <source>
        <dbReference type="ARBA" id="ARBA00023027"/>
    </source>
</evidence>
<dbReference type="PROSITE" id="PS00670">
    <property type="entry name" value="D_2_HYDROXYACID_DH_2"/>
    <property type="match status" value="1"/>
</dbReference>
<protein>
    <submittedName>
        <fullName evidence="7">2-hydroxyacid dehydrogenase</fullName>
        <ecNumber evidence="7">1.-.-.-</ecNumber>
    </submittedName>
</protein>
<feature type="domain" description="D-isomer specific 2-hydroxyacid dehydrogenase catalytic" evidence="5">
    <location>
        <begin position="24"/>
        <end position="316"/>
    </location>
</feature>